<keyword evidence="5" id="KW-1185">Reference proteome</keyword>
<dbReference type="GO" id="GO:0016020">
    <property type="term" value="C:membrane"/>
    <property type="evidence" value="ECO:0007669"/>
    <property type="project" value="InterPro"/>
</dbReference>
<keyword evidence="3" id="KW-1133">Transmembrane helix</keyword>
<dbReference type="PANTHER" id="PTHR22898">
    <property type="entry name" value="UNCHARACTERIZED GLYCOSOL TRANSFERASE-RELATED"/>
    <property type="match status" value="1"/>
</dbReference>
<keyword evidence="3" id="KW-0472">Membrane</keyword>
<evidence type="ECO:0000256" key="3">
    <source>
        <dbReference type="SAM" id="Phobius"/>
    </source>
</evidence>
<dbReference type="EMBL" id="CAJGYM010000001">
    <property type="protein sequence ID" value="CAD6184286.1"/>
    <property type="molecule type" value="Genomic_DNA"/>
</dbReference>
<dbReference type="GO" id="GO:0008107">
    <property type="term" value="F:galactoside 2-alpha-L-fucosyltransferase activity"/>
    <property type="evidence" value="ECO:0007669"/>
    <property type="project" value="InterPro"/>
</dbReference>
<protein>
    <recommendedName>
        <fullName evidence="6">L-Fucosyltransferase</fullName>
    </recommendedName>
</protein>
<gene>
    <name evidence="4" type="ORF">CAUJ_LOCUS205</name>
</gene>
<sequence>MERGYPGKEEEPSIDEKKNEWIDFALSAISKPWFIGLKTKPERIWRSYAMINRRLAFYLFAIISLVVLVHLRSRSRWYNYEQFPPKKFCTGVERTEKNHAGKSSKGFITFPMTSLRFAAGIALCDHSSQLGRPSDPRRSSVSAPVLPLACRPRFTTKHSERQNVNLMDCDDSEFLIIDGEYFQSFKYFRNIEVELRRMLAPSEEQKRRARSYFSDSLQNTFKICCHVRRGDFLTDAMHQGSDPDFLLRAIAFLTNYFQRRNVHVIIFNNDPSWVRKEVIPGMSLSPEKVTVTTTAASDFLEDLILAQVHCDAFLLTGEPIRIFLNFPFSSVLDFWLVDGISFEKLFKRLLS</sequence>
<feature type="transmembrane region" description="Helical" evidence="3">
    <location>
        <begin position="55"/>
        <end position="71"/>
    </location>
</feature>
<dbReference type="InterPro" id="IPR052501">
    <property type="entry name" value="Alpha-1-2_FucT"/>
</dbReference>
<organism evidence="4 5">
    <name type="scientific">Caenorhabditis auriculariae</name>
    <dbReference type="NCBI Taxonomy" id="2777116"/>
    <lineage>
        <taxon>Eukaryota</taxon>
        <taxon>Metazoa</taxon>
        <taxon>Ecdysozoa</taxon>
        <taxon>Nematoda</taxon>
        <taxon>Chromadorea</taxon>
        <taxon>Rhabditida</taxon>
        <taxon>Rhabditina</taxon>
        <taxon>Rhabditomorpha</taxon>
        <taxon>Rhabditoidea</taxon>
        <taxon>Rhabditidae</taxon>
        <taxon>Peloderinae</taxon>
        <taxon>Caenorhabditis</taxon>
    </lineage>
</organism>
<evidence type="ECO:0000256" key="2">
    <source>
        <dbReference type="ARBA" id="ARBA00022679"/>
    </source>
</evidence>
<comment type="caution">
    <text evidence="4">The sequence shown here is derived from an EMBL/GenBank/DDBJ whole genome shotgun (WGS) entry which is preliminary data.</text>
</comment>
<proteinExistence type="predicted"/>
<dbReference type="Proteomes" id="UP000835052">
    <property type="component" value="Unassembled WGS sequence"/>
</dbReference>
<reference evidence="4" key="1">
    <citation type="submission" date="2020-10" db="EMBL/GenBank/DDBJ databases">
        <authorList>
            <person name="Kikuchi T."/>
        </authorList>
    </citation>
    <scope>NUCLEOTIDE SEQUENCE</scope>
    <source>
        <strain evidence="4">NKZ352</strain>
    </source>
</reference>
<name>A0A8S1GMK5_9PELO</name>
<dbReference type="OrthoDB" id="5815225at2759"/>
<dbReference type="PANTHER" id="PTHR22898:SF4">
    <property type="entry name" value="GALACTOSIDE 2-ALPHA-L-FUCOSYLTRANSFERASE-RELATED"/>
    <property type="match status" value="1"/>
</dbReference>
<evidence type="ECO:0000313" key="5">
    <source>
        <dbReference type="Proteomes" id="UP000835052"/>
    </source>
</evidence>
<keyword evidence="1" id="KW-0328">Glycosyltransferase</keyword>
<dbReference type="Pfam" id="PF01531">
    <property type="entry name" value="Glyco_transf_11"/>
    <property type="match status" value="1"/>
</dbReference>
<dbReference type="InterPro" id="IPR002516">
    <property type="entry name" value="Glyco_trans_11"/>
</dbReference>
<keyword evidence="2" id="KW-0808">Transferase</keyword>
<dbReference type="GO" id="GO:0005975">
    <property type="term" value="P:carbohydrate metabolic process"/>
    <property type="evidence" value="ECO:0007669"/>
    <property type="project" value="InterPro"/>
</dbReference>
<dbReference type="AlphaFoldDB" id="A0A8S1GMK5"/>
<evidence type="ECO:0008006" key="6">
    <source>
        <dbReference type="Google" id="ProtNLM"/>
    </source>
</evidence>
<keyword evidence="3" id="KW-0812">Transmembrane</keyword>
<accession>A0A8S1GMK5</accession>
<evidence type="ECO:0000313" key="4">
    <source>
        <dbReference type="EMBL" id="CAD6184286.1"/>
    </source>
</evidence>
<evidence type="ECO:0000256" key="1">
    <source>
        <dbReference type="ARBA" id="ARBA00022676"/>
    </source>
</evidence>